<comment type="caution">
    <text evidence="1">The sequence shown here is derived from an EMBL/GenBank/DDBJ whole genome shotgun (WGS) entry which is preliminary data.</text>
</comment>
<evidence type="ECO:0000313" key="1">
    <source>
        <dbReference type="EMBL" id="RVD91756.1"/>
    </source>
</evidence>
<gene>
    <name evidence="1" type="ORF">TUBRATIS_17800</name>
</gene>
<accession>A0A437AL76</accession>
<dbReference type="OrthoDB" id="10460658at2759"/>
<dbReference type="Proteomes" id="UP000282876">
    <property type="component" value="Unassembled WGS sequence"/>
</dbReference>
<dbReference type="EMBL" id="RCSS01000420">
    <property type="protein sequence ID" value="RVD91756.1"/>
    <property type="molecule type" value="Genomic_DNA"/>
</dbReference>
<reference evidence="1 2" key="1">
    <citation type="submission" date="2018-10" db="EMBL/GenBank/DDBJ databases">
        <title>Draft genome sequence of the microsporidian Tubulinosema ratisbonensis.</title>
        <authorList>
            <person name="Polonais V."/>
            <person name="Peyretaillade E."/>
            <person name="Niehus S."/>
            <person name="Wawrzyniak I."/>
            <person name="Franchet A."/>
            <person name="Gaspin C."/>
            <person name="Reichstadt M."/>
            <person name="Belser C."/>
            <person name="Labadie K."/>
            <person name="Delbac F."/>
            <person name="Ferrandon D."/>
        </authorList>
    </citation>
    <scope>NUCLEOTIDE SEQUENCE [LARGE SCALE GENOMIC DNA]</scope>
    <source>
        <strain evidence="1 2">Franzen</strain>
    </source>
</reference>
<sequence length="59" mass="7051">MLEEKKYLIATRLKKSIDSSVILLTEINETVERIVRKNQQILKLSSVYKTWHDKVKKTY</sequence>
<organism evidence="1 2">
    <name type="scientific">Tubulinosema ratisbonensis</name>
    <dbReference type="NCBI Taxonomy" id="291195"/>
    <lineage>
        <taxon>Eukaryota</taxon>
        <taxon>Fungi</taxon>
        <taxon>Fungi incertae sedis</taxon>
        <taxon>Microsporidia</taxon>
        <taxon>Tubulinosematoidea</taxon>
        <taxon>Tubulinosematidae</taxon>
        <taxon>Tubulinosema</taxon>
    </lineage>
</organism>
<dbReference type="AlphaFoldDB" id="A0A437AL76"/>
<dbReference type="VEuPathDB" id="MicrosporidiaDB:TUBRATIS_17800"/>
<keyword evidence="2" id="KW-1185">Reference proteome</keyword>
<proteinExistence type="predicted"/>
<name>A0A437AL76_9MICR</name>
<protein>
    <submittedName>
        <fullName evidence="1">Uncharacterized protein</fullName>
    </submittedName>
</protein>
<evidence type="ECO:0000313" key="2">
    <source>
        <dbReference type="Proteomes" id="UP000282876"/>
    </source>
</evidence>